<reference evidence="2 3" key="1">
    <citation type="submission" date="2018-11" db="EMBL/GenBank/DDBJ databases">
        <title>The genome of Variovorax sp T529.</title>
        <authorList>
            <person name="Gao J."/>
        </authorList>
    </citation>
    <scope>NUCLEOTIDE SEQUENCE [LARGE SCALE GENOMIC DNA]</scope>
    <source>
        <strain evidence="2 3">T529</strain>
    </source>
</reference>
<organism evidence="2 3">
    <name type="scientific">Variovorax beijingensis</name>
    <dbReference type="NCBI Taxonomy" id="2496117"/>
    <lineage>
        <taxon>Bacteria</taxon>
        <taxon>Pseudomonadati</taxon>
        <taxon>Pseudomonadota</taxon>
        <taxon>Betaproteobacteria</taxon>
        <taxon>Burkholderiales</taxon>
        <taxon>Comamonadaceae</taxon>
        <taxon>Variovorax</taxon>
    </lineage>
</organism>
<proteinExistence type="predicted"/>
<evidence type="ECO:0000313" key="3">
    <source>
        <dbReference type="Proteomes" id="UP000271590"/>
    </source>
</evidence>
<evidence type="ECO:0000313" key="2">
    <source>
        <dbReference type="EMBL" id="RRH85564.1"/>
    </source>
</evidence>
<sequence length="432" mass="44728">MNILSRRCISALTASLLLFGCGGGGGGGGGTGISLVGSPTGPSGTGGQSDGGQGNGGQSNGGEVAGNASGGGTGGTSGGTAPVPATVALADKLGKPSRVLVGLGATSIDDMKIQDIHPDIVERYLVGVGPGSWPTWNSPDGAYVTFTAQAAQAYGAVPMFTLYQMTANGEGNLSGISDKTFMDKYWGQVRLMYQRIAELDKPALVNVEPDFWGFAASQAPGRDLTKMAAAVNGQPECSTLPDTVAGLGQCFVQMGRKVAPKALIGFPPAFWNGTPVEIAAMMRAAGANQADFIVAQTSDRDAGCREAASPPPECQNGSAPFYWDASNKTSPNFHDSQKQYSDYRTALGNGLPILWWQTPMGVPSDTPGGTDQHYRDNHVDYMLNNTQEYGDMHTIGIVFSPGGSHQTSINTDGGQFARLSAQYLARGGAALK</sequence>
<dbReference type="EMBL" id="RQXU01000016">
    <property type="protein sequence ID" value="RRH85564.1"/>
    <property type="molecule type" value="Genomic_DNA"/>
</dbReference>
<name>A0A3P3EGN5_9BURK</name>
<dbReference type="RefSeq" id="WP_124960601.1">
    <property type="nucleotide sequence ID" value="NZ_RQXU01000016.1"/>
</dbReference>
<feature type="compositionally biased region" description="Gly residues" evidence="1">
    <location>
        <begin position="43"/>
        <end position="78"/>
    </location>
</feature>
<accession>A0A3P3EGN5</accession>
<dbReference type="AlphaFoldDB" id="A0A3P3EGN5"/>
<gene>
    <name evidence="2" type="ORF">EH244_22780</name>
</gene>
<evidence type="ECO:0000256" key="1">
    <source>
        <dbReference type="SAM" id="MobiDB-lite"/>
    </source>
</evidence>
<protein>
    <submittedName>
        <fullName evidence="2">Uncharacterized protein</fullName>
    </submittedName>
</protein>
<dbReference type="PROSITE" id="PS51257">
    <property type="entry name" value="PROKAR_LIPOPROTEIN"/>
    <property type="match status" value="1"/>
</dbReference>
<comment type="caution">
    <text evidence="2">The sequence shown here is derived from an EMBL/GenBank/DDBJ whole genome shotgun (WGS) entry which is preliminary data.</text>
</comment>
<dbReference type="Proteomes" id="UP000271590">
    <property type="component" value="Unassembled WGS sequence"/>
</dbReference>
<feature type="region of interest" description="Disordered" evidence="1">
    <location>
        <begin position="32"/>
        <end position="79"/>
    </location>
</feature>